<protein>
    <submittedName>
        <fullName evidence="3">Tetratricopeptide repeat-containing protein</fullName>
    </submittedName>
</protein>
<proteinExistence type="predicted"/>
<organism evidence="3 4">
    <name type="scientific">Spirosoma endophyticum</name>
    <dbReference type="NCBI Taxonomy" id="662367"/>
    <lineage>
        <taxon>Bacteria</taxon>
        <taxon>Pseudomonadati</taxon>
        <taxon>Bacteroidota</taxon>
        <taxon>Cytophagia</taxon>
        <taxon>Cytophagales</taxon>
        <taxon>Cytophagaceae</taxon>
        <taxon>Spirosoma</taxon>
    </lineage>
</organism>
<dbReference type="Gene3D" id="1.25.40.10">
    <property type="entry name" value="Tetratricopeptide repeat domain"/>
    <property type="match status" value="1"/>
</dbReference>
<dbReference type="InterPro" id="IPR011990">
    <property type="entry name" value="TPR-like_helical_dom_sf"/>
</dbReference>
<dbReference type="STRING" id="662367.SAMN05216167_11475"/>
<gene>
    <name evidence="3" type="ORF">SAMN05216167_11475</name>
</gene>
<dbReference type="RefSeq" id="WP_093831788.1">
    <property type="nucleotide sequence ID" value="NZ_FOLQ01000014.1"/>
</dbReference>
<feature type="repeat" description="TPR" evidence="1">
    <location>
        <begin position="59"/>
        <end position="92"/>
    </location>
</feature>
<dbReference type="EMBL" id="FOLQ01000014">
    <property type="protein sequence ID" value="SFE46988.1"/>
    <property type="molecule type" value="Genomic_DNA"/>
</dbReference>
<dbReference type="OrthoDB" id="597471at2"/>
<dbReference type="Pfam" id="PF14559">
    <property type="entry name" value="TPR_19"/>
    <property type="match status" value="1"/>
</dbReference>
<evidence type="ECO:0000256" key="2">
    <source>
        <dbReference type="SAM" id="MobiDB-lite"/>
    </source>
</evidence>
<accession>A0A1I2ATS7</accession>
<dbReference type="PROSITE" id="PS50005">
    <property type="entry name" value="TPR"/>
    <property type="match status" value="1"/>
</dbReference>
<evidence type="ECO:0000256" key="1">
    <source>
        <dbReference type="PROSITE-ProRule" id="PRU00339"/>
    </source>
</evidence>
<dbReference type="SMART" id="SM00028">
    <property type="entry name" value="TPR"/>
    <property type="match status" value="2"/>
</dbReference>
<sequence>MIYLIITAWLWWNNLFSMNQVSRNNQARQEAQAAYEAGQYTRALQLYSYLSRTTTTIDPAVRLNLGHTYFQLKQYRKARPQYETLLRSDRPDLRTAAATQLGVITCLEGDSATALTLFQQALLENADNEPARYNFELVKTYYSGKKPANKRQQNPASRKPQLVNRPRPSGGQQVEQSARQDELLRRFQRLNLSEEQALQLLDAMQGDDLPYALTRSARRSATKPTADAKRW</sequence>
<dbReference type="InterPro" id="IPR019734">
    <property type="entry name" value="TPR_rpt"/>
</dbReference>
<reference evidence="3 4" key="1">
    <citation type="submission" date="2016-10" db="EMBL/GenBank/DDBJ databases">
        <authorList>
            <person name="de Groot N.N."/>
        </authorList>
    </citation>
    <scope>NUCLEOTIDE SEQUENCE [LARGE SCALE GENOMIC DNA]</scope>
    <source>
        <strain evidence="3 4">DSM 26130</strain>
    </source>
</reference>
<dbReference type="AlphaFoldDB" id="A0A1I2ATS7"/>
<keyword evidence="4" id="KW-1185">Reference proteome</keyword>
<keyword evidence="1" id="KW-0802">TPR repeat</keyword>
<name>A0A1I2ATS7_9BACT</name>
<dbReference type="SUPFAM" id="SSF48452">
    <property type="entry name" value="TPR-like"/>
    <property type="match status" value="1"/>
</dbReference>
<evidence type="ECO:0000313" key="4">
    <source>
        <dbReference type="Proteomes" id="UP000198598"/>
    </source>
</evidence>
<dbReference type="Proteomes" id="UP000198598">
    <property type="component" value="Unassembled WGS sequence"/>
</dbReference>
<evidence type="ECO:0000313" key="3">
    <source>
        <dbReference type="EMBL" id="SFE46988.1"/>
    </source>
</evidence>
<feature type="region of interest" description="Disordered" evidence="2">
    <location>
        <begin position="144"/>
        <end position="179"/>
    </location>
</feature>